<dbReference type="PANTHER" id="PTHR30097:SF4">
    <property type="entry name" value="SLR6042 PROTEIN"/>
    <property type="match status" value="1"/>
</dbReference>
<dbReference type="SUPFAM" id="SSF111369">
    <property type="entry name" value="HlyD-like secretion proteins"/>
    <property type="match status" value="1"/>
</dbReference>
<dbReference type="InterPro" id="IPR051909">
    <property type="entry name" value="MFP_Cation_Efflux"/>
</dbReference>
<proteinExistence type="inferred from homology"/>
<dbReference type="GO" id="GO:0030313">
    <property type="term" value="C:cell envelope"/>
    <property type="evidence" value="ECO:0007669"/>
    <property type="project" value="TreeGrafter"/>
</dbReference>
<feature type="chain" id="PRO_5042472091" evidence="4">
    <location>
        <begin position="22"/>
        <end position="426"/>
    </location>
</feature>
<dbReference type="Pfam" id="PF25973">
    <property type="entry name" value="BSH_CzcB"/>
    <property type="match status" value="1"/>
</dbReference>
<feature type="compositionally biased region" description="Basic and acidic residues" evidence="3">
    <location>
        <begin position="342"/>
        <end position="375"/>
    </location>
</feature>
<feature type="signal peptide" evidence="4">
    <location>
        <begin position="1"/>
        <end position="21"/>
    </location>
</feature>
<dbReference type="InterPro" id="IPR006143">
    <property type="entry name" value="RND_pump_MFP"/>
</dbReference>
<keyword evidence="2" id="KW-0813">Transport</keyword>
<name>A0AAJ5WQ85_9BACT</name>
<feature type="domain" description="CzcB-like barrel-sandwich hybrid" evidence="5">
    <location>
        <begin position="88"/>
        <end position="232"/>
    </location>
</feature>
<gene>
    <name evidence="6" type="ORF">P0Y53_16375</name>
</gene>
<dbReference type="Gene3D" id="2.40.50.100">
    <property type="match status" value="1"/>
</dbReference>
<protein>
    <submittedName>
        <fullName evidence="6">Efflux RND transporter periplasmic adaptor subunit</fullName>
    </submittedName>
</protein>
<dbReference type="AlphaFoldDB" id="A0AAJ5WQ85"/>
<dbReference type="GO" id="GO:0022857">
    <property type="term" value="F:transmembrane transporter activity"/>
    <property type="evidence" value="ECO:0007669"/>
    <property type="project" value="InterPro"/>
</dbReference>
<evidence type="ECO:0000256" key="2">
    <source>
        <dbReference type="ARBA" id="ARBA00022448"/>
    </source>
</evidence>
<dbReference type="GO" id="GO:0015679">
    <property type="term" value="P:plasma membrane copper ion transport"/>
    <property type="evidence" value="ECO:0007669"/>
    <property type="project" value="TreeGrafter"/>
</dbReference>
<reference evidence="6" key="1">
    <citation type="submission" date="2023-03" db="EMBL/GenBank/DDBJ databases">
        <title>Andean soil-derived lignocellulolytic bacterial consortium as a source of novel taxa and putative plastic-active enzymes.</title>
        <authorList>
            <person name="Diaz-Garcia L."/>
            <person name="Chuvochina M."/>
            <person name="Feuerriegel G."/>
            <person name="Bunk B."/>
            <person name="Sproer C."/>
            <person name="Streit W.R."/>
            <person name="Rodriguez L.M."/>
            <person name="Overmann J."/>
            <person name="Jimenez D.J."/>
        </authorList>
    </citation>
    <scope>NUCLEOTIDE SEQUENCE</scope>
    <source>
        <strain evidence="6">MAG 7</strain>
    </source>
</reference>
<comment type="similarity">
    <text evidence="1">Belongs to the membrane fusion protein (MFP) (TC 8.A.1) family.</text>
</comment>
<organism evidence="6 7">
    <name type="scientific">Candidatus Pseudobacter hemicellulosilyticus</name>
    <dbReference type="NCBI Taxonomy" id="3121375"/>
    <lineage>
        <taxon>Bacteria</taxon>
        <taxon>Pseudomonadati</taxon>
        <taxon>Bacteroidota</taxon>
        <taxon>Chitinophagia</taxon>
        <taxon>Chitinophagales</taxon>
        <taxon>Chitinophagaceae</taxon>
        <taxon>Pseudobacter</taxon>
    </lineage>
</organism>
<dbReference type="EMBL" id="CP119311">
    <property type="protein sequence ID" value="WEK34064.1"/>
    <property type="molecule type" value="Genomic_DNA"/>
</dbReference>
<dbReference type="GO" id="GO:0060003">
    <property type="term" value="P:copper ion export"/>
    <property type="evidence" value="ECO:0007669"/>
    <property type="project" value="TreeGrafter"/>
</dbReference>
<evidence type="ECO:0000256" key="1">
    <source>
        <dbReference type="ARBA" id="ARBA00009477"/>
    </source>
</evidence>
<evidence type="ECO:0000256" key="3">
    <source>
        <dbReference type="SAM" id="MobiDB-lite"/>
    </source>
</evidence>
<evidence type="ECO:0000313" key="7">
    <source>
        <dbReference type="Proteomes" id="UP001220610"/>
    </source>
</evidence>
<evidence type="ECO:0000313" key="6">
    <source>
        <dbReference type="EMBL" id="WEK34064.1"/>
    </source>
</evidence>
<dbReference type="GO" id="GO:0016020">
    <property type="term" value="C:membrane"/>
    <property type="evidence" value="ECO:0007669"/>
    <property type="project" value="InterPro"/>
</dbReference>
<dbReference type="InterPro" id="IPR058647">
    <property type="entry name" value="BSH_CzcB-like"/>
</dbReference>
<feature type="region of interest" description="Disordered" evidence="3">
    <location>
        <begin position="23"/>
        <end position="46"/>
    </location>
</feature>
<feature type="compositionally biased region" description="Basic and acidic residues" evidence="3">
    <location>
        <begin position="24"/>
        <end position="43"/>
    </location>
</feature>
<dbReference type="Gene3D" id="2.40.30.170">
    <property type="match status" value="1"/>
</dbReference>
<dbReference type="Proteomes" id="UP001220610">
    <property type="component" value="Chromosome"/>
</dbReference>
<sequence length="426" mass="46228">MKKIFWIIPVVLIVLSQTACKSNGNKEEGNAPKEEAQEHEHGNENIASFTEEQIRSIGIEIGTIEQKQLTASVRANGALRVPNQNKASINSLYSGVIRTLLVQPGNTVQKGQVIATIANPDFIKMQEDYLAIGPKIVLAEQEFNRQQELNEGNAGALKNLQAASSELSLLNTRKAALEQQIRLMGINPGSLSNGRLVSVLSLRTPISGIVSSVSVKMGSYVDVSTPVAEVVDNSQLHLDLFVYEKDLPKLKNNQNIHFTVTNNPGKEYDAQIFSLGSTFEDESKAVSVHAQVKGDKTGLIDGMNITALISLDKITTPAVPNEAIVTYQGQDYIFIVTDAHAEEEHHEEGAGHSHDEGEPHDHKEPAKPVAKETSFEKVPVAKGTSEVGYTQITLLKPVPPDVKIVTKGAFFVLAKLTNAGEGEHAH</sequence>
<evidence type="ECO:0000259" key="5">
    <source>
        <dbReference type="Pfam" id="PF25973"/>
    </source>
</evidence>
<accession>A0AAJ5WQ85</accession>
<keyword evidence="4" id="KW-0732">Signal</keyword>
<evidence type="ECO:0000256" key="4">
    <source>
        <dbReference type="SAM" id="SignalP"/>
    </source>
</evidence>
<dbReference type="NCBIfam" id="TIGR01730">
    <property type="entry name" value="RND_mfp"/>
    <property type="match status" value="1"/>
</dbReference>
<dbReference type="PANTHER" id="PTHR30097">
    <property type="entry name" value="CATION EFFLUX SYSTEM PROTEIN CUSB"/>
    <property type="match status" value="1"/>
</dbReference>
<feature type="region of interest" description="Disordered" evidence="3">
    <location>
        <begin position="342"/>
        <end position="377"/>
    </location>
</feature>